<evidence type="ECO:0000256" key="2">
    <source>
        <dbReference type="ARBA" id="ARBA00022621"/>
    </source>
</evidence>
<dbReference type="SUPFAM" id="SSF46458">
    <property type="entry name" value="Globin-like"/>
    <property type="match status" value="1"/>
</dbReference>
<dbReference type="Proteomes" id="UP001500547">
    <property type="component" value="Unassembled WGS sequence"/>
</dbReference>
<dbReference type="Gene3D" id="1.10.490.10">
    <property type="entry name" value="Globins"/>
    <property type="match status" value="1"/>
</dbReference>
<evidence type="ECO:0000256" key="5">
    <source>
        <dbReference type="RuleBase" id="RU000356"/>
    </source>
</evidence>
<dbReference type="PANTHER" id="PTHR43396:SF3">
    <property type="entry name" value="FLAVOHEMOPROTEIN"/>
    <property type="match status" value="1"/>
</dbReference>
<evidence type="ECO:0000259" key="6">
    <source>
        <dbReference type="PROSITE" id="PS01033"/>
    </source>
</evidence>
<dbReference type="InterPro" id="IPR000971">
    <property type="entry name" value="Globin"/>
</dbReference>
<keyword evidence="8" id="KW-1185">Reference proteome</keyword>
<dbReference type="PRINTS" id="PR00188">
    <property type="entry name" value="PLANTGLOBIN"/>
</dbReference>
<keyword evidence="4" id="KW-0408">Iron</keyword>
<keyword evidence="3" id="KW-0479">Metal-binding</keyword>
<evidence type="ECO:0000313" key="7">
    <source>
        <dbReference type="EMBL" id="GAA5170497.1"/>
    </source>
</evidence>
<keyword evidence="5" id="KW-0813">Transport</keyword>
<gene>
    <name evidence="7" type="ORF">GCM10025770_33510</name>
</gene>
<dbReference type="PANTHER" id="PTHR43396">
    <property type="entry name" value="FLAVOHEMOPROTEIN"/>
    <property type="match status" value="1"/>
</dbReference>
<dbReference type="EMBL" id="BAABLD010000017">
    <property type="protein sequence ID" value="GAA5170497.1"/>
    <property type="molecule type" value="Genomic_DNA"/>
</dbReference>
<evidence type="ECO:0000256" key="4">
    <source>
        <dbReference type="ARBA" id="ARBA00023004"/>
    </source>
</evidence>
<dbReference type="Pfam" id="PF00042">
    <property type="entry name" value="Globin"/>
    <property type="match status" value="1"/>
</dbReference>
<sequence>MTPEQVTLIQQSWQKVVPIADTAAGLFYNKLFELDPELKHLFKGDMAEQGRKLMAMISTVVAKLGVLGEIVPAVQDLGRRHVGYGVEDKHYDTVGAALIWTLGAGLGEAFTDDVKAAWLSAYTILAGAMKEAAASAV</sequence>
<reference evidence="8" key="1">
    <citation type="journal article" date="2019" name="Int. J. Syst. Evol. Microbiol.">
        <title>The Global Catalogue of Microorganisms (GCM) 10K type strain sequencing project: providing services to taxonomists for standard genome sequencing and annotation.</title>
        <authorList>
            <consortium name="The Broad Institute Genomics Platform"/>
            <consortium name="The Broad Institute Genome Sequencing Center for Infectious Disease"/>
            <person name="Wu L."/>
            <person name="Ma J."/>
        </authorList>
    </citation>
    <scope>NUCLEOTIDE SEQUENCE [LARGE SCALE GENOMIC DNA]</scope>
    <source>
        <strain evidence="8">JCM 18715</strain>
    </source>
</reference>
<proteinExistence type="inferred from homology"/>
<comment type="caution">
    <text evidence="7">The sequence shown here is derived from an EMBL/GenBank/DDBJ whole genome shotgun (WGS) entry which is preliminary data.</text>
</comment>
<dbReference type="InterPro" id="IPR012292">
    <property type="entry name" value="Globin/Proto"/>
</dbReference>
<comment type="similarity">
    <text evidence="5">Belongs to the globin family.</text>
</comment>
<dbReference type="InterPro" id="IPR009050">
    <property type="entry name" value="Globin-like_sf"/>
</dbReference>
<evidence type="ECO:0000256" key="3">
    <source>
        <dbReference type="ARBA" id="ARBA00022723"/>
    </source>
</evidence>
<feature type="domain" description="Globin" evidence="6">
    <location>
        <begin position="1"/>
        <end position="134"/>
    </location>
</feature>
<name>A0ABP9R1Z2_9RHOO</name>
<dbReference type="RefSeq" id="WP_345534261.1">
    <property type="nucleotide sequence ID" value="NZ_BAABLD010000017.1"/>
</dbReference>
<evidence type="ECO:0000313" key="8">
    <source>
        <dbReference type="Proteomes" id="UP001500547"/>
    </source>
</evidence>
<keyword evidence="2 5" id="KW-0561">Oxygen transport</keyword>
<keyword evidence="1 5" id="KW-0349">Heme</keyword>
<protein>
    <submittedName>
        <fullName evidence="7">Globin family protein</fullName>
    </submittedName>
</protein>
<accession>A0ABP9R1Z2</accession>
<dbReference type="PROSITE" id="PS01033">
    <property type="entry name" value="GLOBIN"/>
    <property type="match status" value="1"/>
</dbReference>
<evidence type="ECO:0000256" key="1">
    <source>
        <dbReference type="ARBA" id="ARBA00022617"/>
    </source>
</evidence>
<organism evidence="7 8">
    <name type="scientific">Viridibacterium curvum</name>
    <dbReference type="NCBI Taxonomy" id="1101404"/>
    <lineage>
        <taxon>Bacteria</taxon>
        <taxon>Pseudomonadati</taxon>
        <taxon>Pseudomonadota</taxon>
        <taxon>Betaproteobacteria</taxon>
        <taxon>Rhodocyclales</taxon>
        <taxon>Rhodocyclaceae</taxon>
        <taxon>Viridibacterium</taxon>
    </lineage>
</organism>
<dbReference type="CDD" id="cd12131">
    <property type="entry name" value="HGbI-like"/>
    <property type="match status" value="1"/>
</dbReference>